<dbReference type="InterPro" id="IPR018547">
    <property type="entry name" value="AbiEi_C"/>
</dbReference>
<accession>A0ABW9LPH3</accession>
<evidence type="ECO:0000313" key="5">
    <source>
        <dbReference type="Proteomes" id="UP001635817"/>
    </source>
</evidence>
<dbReference type="Proteomes" id="UP001635817">
    <property type="component" value="Unassembled WGS sequence"/>
</dbReference>
<dbReference type="Pfam" id="PF09407">
    <property type="entry name" value="AbiEi_1"/>
    <property type="match status" value="1"/>
</dbReference>
<feature type="domain" description="AbiEi antitoxin N-terminal" evidence="2">
    <location>
        <begin position="2"/>
        <end position="45"/>
    </location>
</feature>
<keyword evidence="5" id="KW-1185">Reference proteome</keyword>
<gene>
    <name evidence="4" type="ORF">ACK4CP_03460</name>
</gene>
<name>A0ABW9LPH3_9MYCO</name>
<feature type="domain" description="Restriction endonuclease type II-like" evidence="3">
    <location>
        <begin position="197"/>
        <end position="282"/>
    </location>
</feature>
<dbReference type="Pfam" id="PF18741">
    <property type="entry name" value="MTES_1575"/>
    <property type="match status" value="1"/>
</dbReference>
<organism evidence="4 5">
    <name type="scientific">Mycolicibacterium septicum</name>
    <dbReference type="NCBI Taxonomy" id="98668"/>
    <lineage>
        <taxon>Bacteria</taxon>
        <taxon>Bacillati</taxon>
        <taxon>Actinomycetota</taxon>
        <taxon>Actinomycetes</taxon>
        <taxon>Mycobacteriales</taxon>
        <taxon>Mycobacteriaceae</taxon>
        <taxon>Mycolicibacterium</taxon>
    </lineage>
</organism>
<dbReference type="Gene3D" id="3.40.960.10">
    <property type="entry name" value="VSR Endonuclease"/>
    <property type="match status" value="1"/>
</dbReference>
<dbReference type="InterPro" id="IPR025159">
    <property type="entry name" value="AbiEi_N"/>
</dbReference>
<evidence type="ECO:0000259" key="2">
    <source>
        <dbReference type="Pfam" id="PF13338"/>
    </source>
</evidence>
<proteinExistence type="predicted"/>
<dbReference type="InterPro" id="IPR011335">
    <property type="entry name" value="Restrct_endonuc-II-like"/>
</dbReference>
<evidence type="ECO:0000259" key="1">
    <source>
        <dbReference type="Pfam" id="PF09407"/>
    </source>
</evidence>
<dbReference type="SUPFAM" id="SSF52980">
    <property type="entry name" value="Restriction endonuclease-like"/>
    <property type="match status" value="1"/>
</dbReference>
<dbReference type="EMBL" id="JBKBDE010000001">
    <property type="protein sequence ID" value="MFN6549435.1"/>
    <property type="molecule type" value="Genomic_DNA"/>
</dbReference>
<reference evidence="4 5" key="1">
    <citation type="submission" date="2024-12" db="EMBL/GenBank/DDBJ databases">
        <title>The coexistence of Mycolicibacterium septicum and Mycolicibacterium nivoides in clinical samples.</title>
        <authorList>
            <person name="Wang C."/>
            <person name="Feng Y."/>
            <person name="Zong Z."/>
        </authorList>
    </citation>
    <scope>NUCLEOTIDE SEQUENCE [LARGE SCALE GENOMIC DNA]</scope>
    <source>
        <strain evidence="4 5">120310</strain>
    </source>
</reference>
<dbReference type="InterPro" id="IPR049468">
    <property type="entry name" value="Restrct_endonuc-II-like_dom"/>
</dbReference>
<sequence length="299" mass="33866">MLEDYLRDHDGVITLAQALEAGLSRQAVYRRVRSGRWLRCSRGVYFADDRPFTDAARTRAAVWSLGSEATASGLAAAWWLGVTKYAPETIEVTVPKVSNFRRRHAVRIRRRDLDPADIVERRGLRVTALALTVVEAAARRGGGAKLMDSALQRHTELRDLWRAHLRNKGRHGSPAARRLLIAAADGARSEAERLLVRLLRDAQITGWKANYRLGRYEIDVAFPAHRLAIETDGWAFHSDQADFQHDRIRQNEIALMGWQVLRFTWLDLTEYPQRVIAEIRFAIECRSGASASFRTGAAR</sequence>
<protein>
    <submittedName>
        <fullName evidence="4">Type IV toxin-antitoxin system AbiEi family antitoxin domain-containing protein</fullName>
    </submittedName>
</protein>
<dbReference type="Pfam" id="PF13338">
    <property type="entry name" value="AbiEi_4"/>
    <property type="match status" value="1"/>
</dbReference>
<evidence type="ECO:0000259" key="3">
    <source>
        <dbReference type="Pfam" id="PF18741"/>
    </source>
</evidence>
<comment type="caution">
    <text evidence="4">The sequence shown here is derived from an EMBL/GenBank/DDBJ whole genome shotgun (WGS) entry which is preliminary data.</text>
</comment>
<dbReference type="RefSeq" id="WP_409548399.1">
    <property type="nucleotide sequence ID" value="NZ_JBKBDE010000001.1"/>
</dbReference>
<feature type="domain" description="AbiEi antitoxin C-terminal" evidence="1">
    <location>
        <begin position="65"/>
        <end position="140"/>
    </location>
</feature>
<evidence type="ECO:0000313" key="4">
    <source>
        <dbReference type="EMBL" id="MFN6549435.1"/>
    </source>
</evidence>